<evidence type="ECO:0000256" key="1">
    <source>
        <dbReference type="ARBA" id="ARBA00004496"/>
    </source>
</evidence>
<sequence length="143" mass="16735">MRQNVLVSLVVDLLQKCSIQDDVSSGQIAYTAEARERGERNVLAGISNRTRTLNYWLKELHAEQERSVEEVTQLKKIRNILQKAFRHTNIPLSVALACKRYRARRVTNQQEVIDQQLDQEVAFFQAQQEKMSKFEEEMQSLQR</sequence>
<dbReference type="RefSeq" id="XP_022247501.1">
    <property type="nucleotide sequence ID" value="XM_022391793.1"/>
</dbReference>
<gene>
    <name evidence="4" type="primary">LOC106463859</name>
</gene>
<organism evidence="3 4">
    <name type="scientific">Limulus polyphemus</name>
    <name type="common">Atlantic horseshoe crab</name>
    <dbReference type="NCBI Taxonomy" id="6850"/>
    <lineage>
        <taxon>Eukaryota</taxon>
        <taxon>Metazoa</taxon>
        <taxon>Ecdysozoa</taxon>
        <taxon>Arthropoda</taxon>
        <taxon>Chelicerata</taxon>
        <taxon>Merostomata</taxon>
        <taxon>Xiphosura</taxon>
        <taxon>Limulidae</taxon>
        <taxon>Limulus</taxon>
    </lineage>
</organism>
<keyword evidence="3" id="KW-1185">Reference proteome</keyword>
<dbReference type="InterPro" id="IPR048256">
    <property type="entry name" value="Tektin-like"/>
</dbReference>
<protein>
    <submittedName>
        <fullName evidence="4">Uncharacterized protein LOC106463859</fullName>
    </submittedName>
</protein>
<evidence type="ECO:0000256" key="2">
    <source>
        <dbReference type="ARBA" id="ARBA00022490"/>
    </source>
</evidence>
<evidence type="ECO:0000313" key="4">
    <source>
        <dbReference type="RefSeq" id="XP_022247501.1"/>
    </source>
</evidence>
<evidence type="ECO:0000313" key="3">
    <source>
        <dbReference type="Proteomes" id="UP000694941"/>
    </source>
</evidence>
<accession>A0ABM1SV45</accession>
<keyword evidence="2" id="KW-0963">Cytoplasm</keyword>
<comment type="subcellular location">
    <subcellularLocation>
        <location evidence="1">Cytoplasm</location>
    </subcellularLocation>
</comment>
<proteinExistence type="predicted"/>
<dbReference type="Proteomes" id="UP000694941">
    <property type="component" value="Unplaced"/>
</dbReference>
<dbReference type="Pfam" id="PF03148">
    <property type="entry name" value="Tektin"/>
    <property type="match status" value="1"/>
</dbReference>
<name>A0ABM1SV45_LIMPO</name>
<dbReference type="GeneID" id="106463859"/>
<reference evidence="4" key="1">
    <citation type="submission" date="2025-08" db="UniProtKB">
        <authorList>
            <consortium name="RefSeq"/>
        </authorList>
    </citation>
    <scope>IDENTIFICATION</scope>
    <source>
        <tissue evidence="4">Muscle</tissue>
    </source>
</reference>